<dbReference type="PROSITE" id="PS51186">
    <property type="entry name" value="GNAT"/>
    <property type="match status" value="1"/>
</dbReference>
<dbReference type="OrthoDB" id="8894819at2"/>
<evidence type="ECO:0000259" key="1">
    <source>
        <dbReference type="PROSITE" id="PS51186"/>
    </source>
</evidence>
<feature type="domain" description="N-acetyltransferase" evidence="1">
    <location>
        <begin position="10"/>
        <end position="202"/>
    </location>
</feature>
<dbReference type="GO" id="GO:0016747">
    <property type="term" value="F:acyltransferase activity, transferring groups other than amino-acyl groups"/>
    <property type="evidence" value="ECO:0007669"/>
    <property type="project" value="InterPro"/>
</dbReference>
<evidence type="ECO:0000313" key="2">
    <source>
        <dbReference type="EMBL" id="SNT67678.1"/>
    </source>
</evidence>
<dbReference type="InterPro" id="IPR000182">
    <property type="entry name" value="GNAT_dom"/>
</dbReference>
<dbReference type="Gene3D" id="3.40.630.30">
    <property type="match status" value="1"/>
</dbReference>
<accession>A0A239PIS5</accession>
<dbReference type="EMBL" id="FZQA01000001">
    <property type="protein sequence ID" value="SNT67678.1"/>
    <property type="molecule type" value="Genomic_DNA"/>
</dbReference>
<proteinExistence type="predicted"/>
<protein>
    <submittedName>
        <fullName evidence="2">Acetyltransferase (GNAT) family protein</fullName>
    </submittedName>
</protein>
<dbReference type="RefSeq" id="WP_143265910.1">
    <property type="nucleotide sequence ID" value="NZ_FZQA01000001.1"/>
</dbReference>
<dbReference type="Proteomes" id="UP000198346">
    <property type="component" value="Unassembled WGS sequence"/>
</dbReference>
<keyword evidence="2" id="KW-0808">Transferase</keyword>
<sequence>MVRASAKPAFAVHPLTAERWADLETVFGPTGGYCGCWCMYWRAPRRDFENPEARKQMKARFRRRVRKGPPPGLIAYACDGEPVGWMQLTPRPDAPNWNGPRRLSAPLDPAEGDDPNVWAINCFVVRRRWRRKGVARALLGAGIDWARKNGARCIDACPVETAENKPAVSLYHGTAAMFARAGFVEIARRRGDRPLVRLRFGA</sequence>
<reference evidence="2 3" key="1">
    <citation type="submission" date="2017-07" db="EMBL/GenBank/DDBJ databases">
        <authorList>
            <person name="Sun Z.S."/>
            <person name="Albrecht U."/>
            <person name="Echele G."/>
            <person name="Lee C.C."/>
        </authorList>
    </citation>
    <scope>NUCLEOTIDE SEQUENCE [LARGE SCALE GENOMIC DNA]</scope>
    <source>
        <strain evidence="2 3">CGMCC 1.12710</strain>
    </source>
</reference>
<evidence type="ECO:0000313" key="3">
    <source>
        <dbReference type="Proteomes" id="UP000198346"/>
    </source>
</evidence>
<organism evidence="2 3">
    <name type="scientific">Amphiplicatus metriothermophilus</name>
    <dbReference type="NCBI Taxonomy" id="1519374"/>
    <lineage>
        <taxon>Bacteria</taxon>
        <taxon>Pseudomonadati</taxon>
        <taxon>Pseudomonadota</taxon>
        <taxon>Alphaproteobacteria</taxon>
        <taxon>Parvularculales</taxon>
        <taxon>Parvularculaceae</taxon>
        <taxon>Amphiplicatus</taxon>
    </lineage>
</organism>
<dbReference type="SUPFAM" id="SSF55729">
    <property type="entry name" value="Acyl-CoA N-acyltransferases (Nat)"/>
    <property type="match status" value="1"/>
</dbReference>
<dbReference type="InterPro" id="IPR016181">
    <property type="entry name" value="Acyl_CoA_acyltransferase"/>
</dbReference>
<dbReference type="CDD" id="cd04301">
    <property type="entry name" value="NAT_SF"/>
    <property type="match status" value="1"/>
</dbReference>
<dbReference type="Pfam" id="PF00583">
    <property type="entry name" value="Acetyltransf_1"/>
    <property type="match status" value="1"/>
</dbReference>
<dbReference type="AlphaFoldDB" id="A0A239PIS5"/>
<gene>
    <name evidence="2" type="ORF">SAMN06297382_0170</name>
</gene>
<name>A0A239PIS5_9PROT</name>
<keyword evidence="3" id="KW-1185">Reference proteome</keyword>